<reference evidence="1" key="1">
    <citation type="journal article" date="2015" name="Nature">
        <title>Complex archaea that bridge the gap between prokaryotes and eukaryotes.</title>
        <authorList>
            <person name="Spang A."/>
            <person name="Saw J.H."/>
            <person name="Jorgensen S.L."/>
            <person name="Zaremba-Niedzwiedzka K."/>
            <person name="Martijn J."/>
            <person name="Lind A.E."/>
            <person name="van Eijk R."/>
            <person name="Schleper C."/>
            <person name="Guy L."/>
            <person name="Ettema T.J."/>
        </authorList>
    </citation>
    <scope>NUCLEOTIDE SEQUENCE</scope>
</reference>
<protein>
    <submittedName>
        <fullName evidence="1">Uncharacterized protein</fullName>
    </submittedName>
</protein>
<gene>
    <name evidence="1" type="ORF">LCGC14_2787690</name>
</gene>
<dbReference type="SUPFAM" id="SSF53795">
    <property type="entry name" value="PEP carboxykinase-like"/>
    <property type="match status" value="1"/>
</dbReference>
<dbReference type="AlphaFoldDB" id="A0A0F9B034"/>
<feature type="non-terminal residue" evidence="1">
    <location>
        <position position="54"/>
    </location>
</feature>
<proteinExistence type="predicted"/>
<dbReference type="EMBL" id="LAZR01051970">
    <property type="protein sequence ID" value="KKK84004.1"/>
    <property type="molecule type" value="Genomic_DNA"/>
</dbReference>
<comment type="caution">
    <text evidence="1">The sequence shown here is derived from an EMBL/GenBank/DDBJ whole genome shotgun (WGS) entry which is preliminary data.</text>
</comment>
<organism evidence="1">
    <name type="scientific">marine sediment metagenome</name>
    <dbReference type="NCBI Taxonomy" id="412755"/>
    <lineage>
        <taxon>unclassified sequences</taxon>
        <taxon>metagenomes</taxon>
        <taxon>ecological metagenomes</taxon>
    </lineage>
</organism>
<sequence length="54" mass="5828">MRADRLALVGSPGSGKSTIAMEWLKLREKIDGHTGRHIAFATALREEVIAAVVP</sequence>
<evidence type="ECO:0000313" key="1">
    <source>
        <dbReference type="EMBL" id="KKK84004.1"/>
    </source>
</evidence>
<accession>A0A0F9B034</accession>
<name>A0A0F9B034_9ZZZZ</name>